<evidence type="ECO:0000313" key="2">
    <source>
        <dbReference type="EMBL" id="MDQ0104811.1"/>
    </source>
</evidence>
<evidence type="ECO:0000313" key="3">
    <source>
        <dbReference type="Proteomes" id="UP001244563"/>
    </source>
</evidence>
<reference evidence="2 3" key="1">
    <citation type="submission" date="2023-07" db="EMBL/GenBank/DDBJ databases">
        <title>Sorghum-associated microbial communities from plants grown in Nebraska, USA.</title>
        <authorList>
            <person name="Schachtman D."/>
        </authorList>
    </citation>
    <scope>NUCLEOTIDE SEQUENCE [LARGE SCALE GENOMIC DNA]</scope>
    <source>
        <strain evidence="2 3">CC523</strain>
    </source>
</reference>
<evidence type="ECO:0000256" key="1">
    <source>
        <dbReference type="ARBA" id="ARBA00010617"/>
    </source>
</evidence>
<dbReference type="SUPFAM" id="SSF48264">
    <property type="entry name" value="Cytochrome P450"/>
    <property type="match status" value="1"/>
</dbReference>
<accession>A0ABT9TT02</accession>
<protein>
    <submittedName>
        <fullName evidence="2">Cytochrome P450</fullName>
    </submittedName>
</protein>
<proteinExistence type="inferred from homology"/>
<gene>
    <name evidence="2" type="ORF">J2T10_004487</name>
</gene>
<sequence>MADWVDVASLATDPYPTYARRRAESPVVWVPQLKKFLVTNYAGCHAVEQDQRTFSANISGATTTRAIGAQPMLRMDDPEHAADRAPVNPVLRPKSIMEVWGPVFERNAEIYLGKVAELGPEEADLNRDYAAPVASQNLIDLLGLKDAVNNLREIQRRQTGGRHLAICTPTVTRWDEGHGTSRRLKASGFPHFGLSIRGVHRYGMPPSADVSEICRRAEDGPLPRLATASFPSVP</sequence>
<dbReference type="Gene3D" id="1.10.630.10">
    <property type="entry name" value="Cytochrome P450"/>
    <property type="match status" value="1"/>
</dbReference>
<comment type="similarity">
    <text evidence="1">Belongs to the cytochrome P450 family.</text>
</comment>
<dbReference type="RefSeq" id="WP_156524843.1">
    <property type="nucleotide sequence ID" value="NZ_BDDW01000028.1"/>
</dbReference>
<dbReference type="PANTHER" id="PTHR46696:SF1">
    <property type="entry name" value="CYTOCHROME P450 YJIB-RELATED"/>
    <property type="match status" value="1"/>
</dbReference>
<dbReference type="InterPro" id="IPR036396">
    <property type="entry name" value="Cyt_P450_sf"/>
</dbReference>
<keyword evidence="3" id="KW-1185">Reference proteome</keyword>
<dbReference type="PANTHER" id="PTHR46696">
    <property type="entry name" value="P450, PUTATIVE (EUROFUNG)-RELATED"/>
    <property type="match status" value="1"/>
</dbReference>
<organism evidence="2 3">
    <name type="scientific">Paenarthrobacter nicotinovorans</name>
    <name type="common">Arthrobacter nicotinovorans</name>
    <dbReference type="NCBI Taxonomy" id="29320"/>
    <lineage>
        <taxon>Bacteria</taxon>
        <taxon>Bacillati</taxon>
        <taxon>Actinomycetota</taxon>
        <taxon>Actinomycetes</taxon>
        <taxon>Micrococcales</taxon>
        <taxon>Micrococcaceae</taxon>
        <taxon>Paenarthrobacter</taxon>
    </lineage>
</organism>
<dbReference type="EMBL" id="JAUSSW010000024">
    <property type="protein sequence ID" value="MDQ0104811.1"/>
    <property type="molecule type" value="Genomic_DNA"/>
</dbReference>
<dbReference type="Proteomes" id="UP001244563">
    <property type="component" value="Unassembled WGS sequence"/>
</dbReference>
<comment type="caution">
    <text evidence="2">The sequence shown here is derived from an EMBL/GenBank/DDBJ whole genome shotgun (WGS) entry which is preliminary data.</text>
</comment>
<name>A0ABT9TT02_PAENI</name>